<keyword evidence="1 5" id="KW-0723">Serine/threonine-protein kinase</keyword>
<dbReference type="Pfam" id="PF03618">
    <property type="entry name" value="Kinase-PPPase"/>
    <property type="match status" value="1"/>
</dbReference>
<evidence type="ECO:0000256" key="2">
    <source>
        <dbReference type="ARBA" id="ARBA00022679"/>
    </source>
</evidence>
<evidence type="ECO:0000256" key="3">
    <source>
        <dbReference type="ARBA" id="ARBA00022741"/>
    </source>
</evidence>
<evidence type="ECO:0000313" key="7">
    <source>
        <dbReference type="Proteomes" id="UP000074119"/>
    </source>
</evidence>
<keyword evidence="6" id="KW-0670">Pyruvate</keyword>
<dbReference type="PANTHER" id="PTHR31756">
    <property type="entry name" value="PYRUVATE, PHOSPHATE DIKINASE REGULATORY PROTEIN 1, CHLOROPLASTIC"/>
    <property type="match status" value="1"/>
</dbReference>
<dbReference type="Proteomes" id="UP000074119">
    <property type="component" value="Chromosome"/>
</dbReference>
<evidence type="ECO:0000313" key="6">
    <source>
        <dbReference type="EMBL" id="AMO68279.1"/>
    </source>
</evidence>
<dbReference type="EC" id="2.7.4.28" evidence="5"/>
<name>A0A127M4X3_9GAMM</name>
<feature type="binding site" evidence="5">
    <location>
        <begin position="152"/>
        <end position="159"/>
    </location>
    <ligand>
        <name>ADP</name>
        <dbReference type="ChEBI" id="CHEBI:456216"/>
    </ligand>
</feature>
<keyword evidence="3 5" id="KW-0547">Nucleotide-binding</keyword>
<dbReference type="GO" id="GO:0005524">
    <property type="term" value="F:ATP binding"/>
    <property type="evidence" value="ECO:0007669"/>
    <property type="project" value="InterPro"/>
</dbReference>
<keyword evidence="2 5" id="KW-0808">Transferase</keyword>
<evidence type="ECO:0000256" key="4">
    <source>
        <dbReference type="ARBA" id="ARBA00022777"/>
    </source>
</evidence>
<dbReference type="InterPro" id="IPR026530">
    <property type="entry name" value="PSRP"/>
</dbReference>
<dbReference type="GO" id="GO:0043531">
    <property type="term" value="F:ADP binding"/>
    <property type="evidence" value="ECO:0007669"/>
    <property type="project" value="UniProtKB-UniRule"/>
</dbReference>
<dbReference type="GO" id="GO:0004674">
    <property type="term" value="F:protein serine/threonine kinase activity"/>
    <property type="evidence" value="ECO:0007669"/>
    <property type="project" value="UniProtKB-UniRule"/>
</dbReference>
<dbReference type="NCBIfam" id="NF003742">
    <property type="entry name" value="PRK05339.1"/>
    <property type="match status" value="1"/>
</dbReference>
<evidence type="ECO:0000256" key="1">
    <source>
        <dbReference type="ARBA" id="ARBA00022527"/>
    </source>
</evidence>
<comment type="catalytic activity">
    <reaction evidence="5">
        <text>[pyruvate, water dikinase] + ADP = [pyruvate, water dikinase]-phosphate + AMP + H(+)</text>
        <dbReference type="Rhea" id="RHEA:46020"/>
        <dbReference type="Rhea" id="RHEA-COMP:11425"/>
        <dbReference type="Rhea" id="RHEA-COMP:11426"/>
        <dbReference type="ChEBI" id="CHEBI:15378"/>
        <dbReference type="ChEBI" id="CHEBI:43176"/>
        <dbReference type="ChEBI" id="CHEBI:68546"/>
        <dbReference type="ChEBI" id="CHEBI:456215"/>
        <dbReference type="ChEBI" id="CHEBI:456216"/>
        <dbReference type="EC" id="2.7.11.33"/>
    </reaction>
</comment>
<dbReference type="KEGG" id="zal:AZF00_08170"/>
<dbReference type="PANTHER" id="PTHR31756:SF3">
    <property type="entry name" value="PYRUVATE, PHOSPHATE DIKINASE REGULATORY PROTEIN 1, CHLOROPLASTIC"/>
    <property type="match status" value="1"/>
</dbReference>
<dbReference type="AlphaFoldDB" id="A0A127M4X3"/>
<sequence length="272" mass="30205">MTRAAIFISDSTGITAETLGSSILSQFENQKFEHIVIPYVDTMAKAHSAVEKINRAAAEMGNQPIVIDTLVDEHLRAVIATSQGFIIDVLGTFVSQLEIALGEAPSRTVGRAKSAVRDAEYKLRIDAVNYALDNDDGARLNRYDQAEVILIGVSRSGKTPTCLYLAMQSGVFVANYPITEEDMENDRLPKPLLEHRNRLFGLTIDAGRLAAIRSERRPNSRYASLRQCEDELRQAEAMFIRFGIPYLDITHASVEEIATRVLLDTGLRGHKR</sequence>
<keyword evidence="4 5" id="KW-0418">Kinase</keyword>
<protein>
    <recommendedName>
        <fullName evidence="5">Putative phosphoenolpyruvate synthase regulatory protein</fullName>
        <shortName evidence="5">PEP synthase regulatory protein</shortName>
        <shortName evidence="5">PSRP</shortName>
        <ecNumber evidence="5">2.7.11.33</ecNumber>
        <ecNumber evidence="5">2.7.4.28</ecNumber>
    </recommendedName>
    <alternativeName>
        <fullName evidence="5">Pyruvate, water dikinase regulatory protein</fullName>
    </alternativeName>
</protein>
<proteinExistence type="inferred from homology"/>
<gene>
    <name evidence="6" type="ORF">AZF00_08170</name>
</gene>
<comment type="similarity">
    <text evidence="5">Belongs to the pyruvate, phosphate/water dikinase regulatory protein family. PSRP subfamily.</text>
</comment>
<dbReference type="EC" id="2.7.11.33" evidence="5"/>
<comment type="function">
    <text evidence="5">Bifunctional serine/threonine kinase and phosphorylase involved in the regulation of the phosphoenolpyruvate synthase (PEPS) by catalyzing its phosphorylation/dephosphorylation.</text>
</comment>
<dbReference type="STRING" id="1470434.AZF00_08170"/>
<comment type="catalytic activity">
    <reaction evidence="5">
        <text>[pyruvate, water dikinase]-phosphate + phosphate + H(+) = [pyruvate, water dikinase] + diphosphate</text>
        <dbReference type="Rhea" id="RHEA:48580"/>
        <dbReference type="Rhea" id="RHEA-COMP:11425"/>
        <dbReference type="Rhea" id="RHEA-COMP:11426"/>
        <dbReference type="ChEBI" id="CHEBI:15378"/>
        <dbReference type="ChEBI" id="CHEBI:33019"/>
        <dbReference type="ChEBI" id="CHEBI:43176"/>
        <dbReference type="ChEBI" id="CHEBI:43474"/>
        <dbReference type="ChEBI" id="CHEBI:68546"/>
        <dbReference type="EC" id="2.7.4.28"/>
    </reaction>
</comment>
<evidence type="ECO:0000256" key="5">
    <source>
        <dbReference type="HAMAP-Rule" id="MF_01062"/>
    </source>
</evidence>
<dbReference type="RefSeq" id="WP_008247773.1">
    <property type="nucleotide sequence ID" value="NZ_CP014544.1"/>
</dbReference>
<dbReference type="EMBL" id="CP014544">
    <property type="protein sequence ID" value="AMO68279.1"/>
    <property type="molecule type" value="Genomic_DNA"/>
</dbReference>
<dbReference type="GO" id="GO:0016776">
    <property type="term" value="F:phosphotransferase activity, phosphate group as acceptor"/>
    <property type="evidence" value="ECO:0007669"/>
    <property type="project" value="UniProtKB-UniRule"/>
</dbReference>
<dbReference type="InterPro" id="IPR005177">
    <property type="entry name" value="Kinase-pyrophosphorylase"/>
</dbReference>
<reference evidence="6 7" key="1">
    <citation type="submission" date="2015-12" db="EMBL/GenBank/DDBJ databases">
        <authorList>
            <person name="Shamseldin A."/>
            <person name="Moawad H."/>
            <person name="Abd El-Rahim W.M."/>
            <person name="Sadowsky M.J."/>
        </authorList>
    </citation>
    <scope>NUCLEOTIDE SEQUENCE [LARGE SCALE GENOMIC DNA]</scope>
    <source>
        <strain evidence="6 7">SM2</strain>
    </source>
</reference>
<dbReference type="HAMAP" id="MF_01062">
    <property type="entry name" value="PSRP"/>
    <property type="match status" value="1"/>
</dbReference>
<accession>A0A127M4X3</accession>
<organism evidence="6 7">
    <name type="scientific">Zhongshania aliphaticivorans</name>
    <dbReference type="NCBI Taxonomy" id="1470434"/>
    <lineage>
        <taxon>Bacteria</taxon>
        <taxon>Pseudomonadati</taxon>
        <taxon>Pseudomonadota</taxon>
        <taxon>Gammaproteobacteria</taxon>
        <taxon>Cellvibrionales</taxon>
        <taxon>Spongiibacteraceae</taxon>
        <taxon>Zhongshania</taxon>
    </lineage>
</organism>